<organism evidence="1 2">
    <name type="scientific">Phytopseudomonas seleniipraecipitans</name>
    <dbReference type="NCBI Taxonomy" id="640205"/>
    <lineage>
        <taxon>Bacteria</taxon>
        <taxon>Pseudomonadati</taxon>
        <taxon>Pseudomonadota</taxon>
        <taxon>Gammaproteobacteria</taxon>
        <taxon>Pseudomonadales</taxon>
        <taxon>Pseudomonadaceae</taxon>
        <taxon>Phytopseudomonas</taxon>
    </lineage>
</organism>
<dbReference type="RefSeq" id="WP_092366099.1">
    <property type="nucleotide sequence ID" value="NZ_FNBM01000002.1"/>
</dbReference>
<sequence>MFDVISQIPGDTRVAAQKAGTPSSAGAALYDQILRSVLLSMQPPQAAPAAASQAPADIAPSLGVRTLEDVMIQRQFNCSLNDADSDQLFDQLALQPQLLAPLGDSENAATNPLLEEALEPWELLLGRLTLQQRLVG</sequence>
<dbReference type="OrthoDB" id="6889381at2"/>
<proteinExistence type="predicted"/>
<reference evidence="1 2" key="1">
    <citation type="submission" date="2016-10" db="EMBL/GenBank/DDBJ databases">
        <authorList>
            <person name="de Groot N.N."/>
        </authorList>
    </citation>
    <scope>NUCLEOTIDE SEQUENCE [LARGE SCALE GENOMIC DNA]</scope>
    <source>
        <strain evidence="1 2">LMG 25475</strain>
    </source>
</reference>
<dbReference type="AlphaFoldDB" id="A0A1G7K1E6"/>
<evidence type="ECO:0000313" key="2">
    <source>
        <dbReference type="Proteomes" id="UP000243378"/>
    </source>
</evidence>
<evidence type="ECO:0000313" key="1">
    <source>
        <dbReference type="EMBL" id="SDF31108.1"/>
    </source>
</evidence>
<dbReference type="Proteomes" id="UP000243378">
    <property type="component" value="Unassembled WGS sequence"/>
</dbReference>
<accession>A0A1G7K1E6</accession>
<gene>
    <name evidence="1" type="ORF">SAMN05216381_1338</name>
</gene>
<protein>
    <submittedName>
        <fullName evidence="1">Uncharacterized protein</fullName>
    </submittedName>
</protein>
<name>A0A1G7K1E6_9GAMM</name>
<dbReference type="EMBL" id="FNBM01000002">
    <property type="protein sequence ID" value="SDF31108.1"/>
    <property type="molecule type" value="Genomic_DNA"/>
</dbReference>